<feature type="region of interest" description="Disordered" evidence="1">
    <location>
        <begin position="65"/>
        <end position="115"/>
    </location>
</feature>
<evidence type="ECO:0000256" key="1">
    <source>
        <dbReference type="SAM" id="MobiDB-lite"/>
    </source>
</evidence>
<feature type="compositionally biased region" description="Basic and acidic residues" evidence="1">
    <location>
        <begin position="256"/>
        <end position="268"/>
    </location>
</feature>
<comment type="caution">
    <text evidence="3">The sequence shown here is derived from an EMBL/GenBank/DDBJ whole genome shotgun (WGS) entry which is preliminary data.</text>
</comment>
<feature type="compositionally biased region" description="Low complexity" evidence="1">
    <location>
        <begin position="65"/>
        <end position="84"/>
    </location>
</feature>
<feature type="region of interest" description="Disordered" evidence="1">
    <location>
        <begin position="219"/>
        <end position="311"/>
    </location>
</feature>
<name>A0A261XY21_9FUNG</name>
<keyword evidence="4" id="KW-1185">Reference proteome</keyword>
<feature type="domain" description="Nitrogen regulatory protein areA GATA-like" evidence="2">
    <location>
        <begin position="29"/>
        <end position="56"/>
    </location>
</feature>
<dbReference type="EMBL" id="MVBO01000103">
    <property type="protein sequence ID" value="OZJ03134.1"/>
    <property type="molecule type" value="Genomic_DNA"/>
</dbReference>
<feature type="compositionally biased region" description="Acidic residues" evidence="1">
    <location>
        <begin position="243"/>
        <end position="255"/>
    </location>
</feature>
<dbReference type="Proteomes" id="UP000242875">
    <property type="component" value="Unassembled WGS sequence"/>
</dbReference>
<dbReference type="PANTHER" id="PTHR28014:SF1">
    <property type="entry name" value="NEGATIVE REGULATOR OF RAS-CAMP PATHWAY"/>
    <property type="match status" value="1"/>
</dbReference>
<dbReference type="InterPro" id="IPR013860">
    <property type="entry name" value="AreA_GATA"/>
</dbReference>
<dbReference type="GO" id="GO:0006808">
    <property type="term" value="P:regulation of nitrogen utilization"/>
    <property type="evidence" value="ECO:0007669"/>
    <property type="project" value="TreeGrafter"/>
</dbReference>
<dbReference type="PANTHER" id="PTHR28014">
    <property type="entry name" value="NEGATIVE REGULATOR OF RAS-CAMP PATHWAY"/>
    <property type="match status" value="1"/>
</dbReference>
<gene>
    <name evidence="3" type="ORF">BZG36_03867</name>
</gene>
<dbReference type="GO" id="GO:0000122">
    <property type="term" value="P:negative regulation of transcription by RNA polymerase II"/>
    <property type="evidence" value="ECO:0007669"/>
    <property type="project" value="TreeGrafter"/>
</dbReference>
<accession>A0A261XY21</accession>
<dbReference type="GO" id="GO:0031930">
    <property type="term" value="P:mitochondria-nucleus signaling pathway"/>
    <property type="evidence" value="ECO:0007669"/>
    <property type="project" value="TreeGrafter"/>
</dbReference>
<dbReference type="InterPro" id="IPR053043">
    <property type="entry name" value="Ras-cAMP_regulatory"/>
</dbReference>
<evidence type="ECO:0000313" key="3">
    <source>
        <dbReference type="EMBL" id="OZJ03134.1"/>
    </source>
</evidence>
<dbReference type="OrthoDB" id="515401at2759"/>
<organism evidence="3 4">
    <name type="scientific">Bifiguratus adelaidae</name>
    <dbReference type="NCBI Taxonomy" id="1938954"/>
    <lineage>
        <taxon>Eukaryota</taxon>
        <taxon>Fungi</taxon>
        <taxon>Fungi incertae sedis</taxon>
        <taxon>Mucoromycota</taxon>
        <taxon>Mucoromycotina</taxon>
        <taxon>Endogonomycetes</taxon>
        <taxon>Endogonales</taxon>
        <taxon>Endogonales incertae sedis</taxon>
        <taxon>Bifiguratus</taxon>
    </lineage>
</organism>
<dbReference type="AlphaFoldDB" id="A0A261XY21"/>
<sequence length="487" mass="55259">MAGQPLLALALQNVHTLQSAVDADGLQNMWTVFTKCKTSLENGYRLENISWRLWYRESHRSISQSLPSTYSSSSTSSHSSSPQLGTPPLSSIFDSHSITSTSTLNDSTHQHSEARDPIDIQSSITTQHHDTVTSSAQRKSLGEIILSVRHEEDLHALKEQYEMSQQERISASLHQKDPAAYPDPVQRHVEEERISDYPMLSSEPMQVRTGERIMSVKPKGVRHRKGTPAPKAPIHRHKFFIDTSDDEDDDEWEDEESRKAEHVYLRNDSDEDDEQEAVTPGENPESEQYPFHRIPQHQPRDHLRPVSPSSMTLTDRELHYPTHTVQQQAITHTSETVEAFYPQRPPLPQRRSLLSSLLKQTKIQDDESEKYESCSRNNGTLRRTASAVRYGLNSLATEDNLLFPGAIITQTQKAVPVLATEISCSLANDLVREQAWDTCVPTCRPFSSLADAYPQSRRALHQIQDAQEEAFDRQVVADVAMSFFEIW</sequence>
<protein>
    <recommendedName>
        <fullName evidence="2">Nitrogen regulatory protein areA GATA-like domain-containing protein</fullName>
    </recommendedName>
</protein>
<proteinExistence type="predicted"/>
<evidence type="ECO:0000259" key="2">
    <source>
        <dbReference type="Pfam" id="PF08550"/>
    </source>
</evidence>
<reference evidence="3 4" key="1">
    <citation type="journal article" date="2017" name="Mycologia">
        <title>Bifiguratus adelaidae, gen. et sp. nov., a new member of Mucoromycotina in endophytic and soil-dwelling habitats.</title>
        <authorList>
            <person name="Torres-Cruz T.J."/>
            <person name="Billingsley Tobias T.L."/>
            <person name="Almatruk M."/>
            <person name="Hesse C."/>
            <person name="Kuske C.R."/>
            <person name="Desiro A."/>
            <person name="Benucci G.M."/>
            <person name="Bonito G."/>
            <person name="Stajich J.E."/>
            <person name="Dunlap C."/>
            <person name="Arnold A.E."/>
            <person name="Porras-Alfaro A."/>
        </authorList>
    </citation>
    <scope>NUCLEOTIDE SEQUENCE [LARGE SCALE GENOMIC DNA]</scope>
    <source>
        <strain evidence="3 4">AZ0501</strain>
    </source>
</reference>
<feature type="compositionally biased region" description="Polar residues" evidence="1">
    <location>
        <begin position="88"/>
        <end position="107"/>
    </location>
</feature>
<evidence type="ECO:0000313" key="4">
    <source>
        <dbReference type="Proteomes" id="UP000242875"/>
    </source>
</evidence>
<dbReference type="GO" id="GO:0005737">
    <property type="term" value="C:cytoplasm"/>
    <property type="evidence" value="ECO:0007669"/>
    <property type="project" value="TreeGrafter"/>
</dbReference>
<dbReference type="Pfam" id="PF08550">
    <property type="entry name" value="GATA_AreA"/>
    <property type="match status" value="1"/>
</dbReference>